<feature type="domain" description="PLD phosphodiesterase" evidence="14">
    <location>
        <begin position="244"/>
        <end position="271"/>
    </location>
</feature>
<evidence type="ECO:0000256" key="3">
    <source>
        <dbReference type="ARBA" id="ARBA00022516"/>
    </source>
</evidence>
<dbReference type="PROSITE" id="PS50035">
    <property type="entry name" value="PLD"/>
    <property type="match status" value="2"/>
</dbReference>
<feature type="transmembrane region" description="Helical" evidence="13">
    <location>
        <begin position="38"/>
        <end position="57"/>
    </location>
</feature>
<evidence type="ECO:0000256" key="9">
    <source>
        <dbReference type="ARBA" id="ARBA00023136"/>
    </source>
</evidence>
<keyword evidence="7 13" id="KW-1133">Transmembrane helix</keyword>
<dbReference type="InterPro" id="IPR001736">
    <property type="entry name" value="PLipase_D/transphosphatidylase"/>
</dbReference>
<keyword evidence="9 13" id="KW-0472">Membrane</keyword>
<dbReference type="InterPro" id="IPR022924">
    <property type="entry name" value="Cardiolipin_synthase"/>
</dbReference>
<evidence type="ECO:0000256" key="6">
    <source>
        <dbReference type="ARBA" id="ARBA00022737"/>
    </source>
</evidence>
<dbReference type="PANTHER" id="PTHR21248:SF22">
    <property type="entry name" value="PHOSPHOLIPASE D"/>
    <property type="match status" value="1"/>
</dbReference>
<keyword evidence="8" id="KW-0443">Lipid metabolism</keyword>
<dbReference type="GO" id="GO:0008808">
    <property type="term" value="F:cardiolipin synthase activity"/>
    <property type="evidence" value="ECO:0007669"/>
    <property type="project" value="UniProtKB-UniRule"/>
</dbReference>
<keyword evidence="2" id="KW-1003">Cell membrane</keyword>
<dbReference type="EC" id="2.7.8.-" evidence="12"/>
<organism evidence="15">
    <name type="scientific">uncultured Anaerotruncus sp</name>
    <dbReference type="NCBI Taxonomy" id="905011"/>
    <lineage>
        <taxon>Bacteria</taxon>
        <taxon>Bacillati</taxon>
        <taxon>Bacillota</taxon>
        <taxon>Clostridia</taxon>
        <taxon>Eubacteriales</taxon>
        <taxon>Oscillospiraceae</taxon>
        <taxon>Anaerotruncus</taxon>
        <taxon>environmental samples</taxon>
    </lineage>
</organism>
<evidence type="ECO:0000259" key="14">
    <source>
        <dbReference type="PROSITE" id="PS50035"/>
    </source>
</evidence>
<dbReference type="CDD" id="cd09160">
    <property type="entry name" value="PLDc_SMU_988_like_2"/>
    <property type="match status" value="1"/>
</dbReference>
<feature type="transmembrane region" description="Helical" evidence="13">
    <location>
        <begin position="12"/>
        <end position="32"/>
    </location>
</feature>
<proteinExistence type="predicted"/>
<dbReference type="SMART" id="SM00155">
    <property type="entry name" value="PLDc"/>
    <property type="match status" value="2"/>
</dbReference>
<dbReference type="PANTHER" id="PTHR21248">
    <property type="entry name" value="CARDIOLIPIN SYNTHASE"/>
    <property type="match status" value="1"/>
</dbReference>
<dbReference type="CDD" id="cd09154">
    <property type="entry name" value="PLDc_SMU_988_like_1"/>
    <property type="match status" value="1"/>
</dbReference>
<keyword evidence="6" id="KW-0677">Repeat</keyword>
<dbReference type="InterPro" id="IPR025202">
    <property type="entry name" value="PLD-like_dom"/>
</dbReference>
<dbReference type="GO" id="GO:0032049">
    <property type="term" value="P:cardiolipin biosynthetic process"/>
    <property type="evidence" value="ECO:0007669"/>
    <property type="project" value="UniProtKB-UniRule"/>
</dbReference>
<evidence type="ECO:0000256" key="1">
    <source>
        <dbReference type="ARBA" id="ARBA00004651"/>
    </source>
</evidence>
<evidence type="ECO:0000256" key="8">
    <source>
        <dbReference type="ARBA" id="ARBA00023098"/>
    </source>
</evidence>
<reference evidence="15" key="1">
    <citation type="submission" date="2019-11" db="EMBL/GenBank/DDBJ databases">
        <authorList>
            <person name="Feng L."/>
        </authorList>
    </citation>
    <scope>NUCLEOTIDE SEQUENCE</scope>
    <source>
        <strain evidence="15">AundefinedLFYP135</strain>
    </source>
</reference>
<evidence type="ECO:0000256" key="2">
    <source>
        <dbReference type="ARBA" id="ARBA00022475"/>
    </source>
</evidence>
<keyword evidence="4 15" id="KW-0808">Transferase</keyword>
<evidence type="ECO:0000256" key="4">
    <source>
        <dbReference type="ARBA" id="ARBA00022679"/>
    </source>
</evidence>
<evidence type="ECO:0000256" key="5">
    <source>
        <dbReference type="ARBA" id="ARBA00022692"/>
    </source>
</evidence>
<dbReference type="InterPro" id="IPR027379">
    <property type="entry name" value="CLS_N"/>
</dbReference>
<keyword evidence="5 13" id="KW-0812">Transmembrane</keyword>
<evidence type="ECO:0000256" key="12">
    <source>
        <dbReference type="NCBIfam" id="TIGR04265"/>
    </source>
</evidence>
<evidence type="ECO:0000256" key="7">
    <source>
        <dbReference type="ARBA" id="ARBA00022989"/>
    </source>
</evidence>
<name>A0A6N2TI24_9FIRM</name>
<dbReference type="Gene3D" id="3.30.870.10">
    <property type="entry name" value="Endonuclease Chain A"/>
    <property type="match status" value="2"/>
</dbReference>
<dbReference type="GO" id="GO:0005886">
    <property type="term" value="C:plasma membrane"/>
    <property type="evidence" value="ECO:0007669"/>
    <property type="project" value="UniProtKB-SubCell"/>
</dbReference>
<keyword evidence="11" id="KW-1208">Phospholipid metabolism</keyword>
<feature type="transmembrane region" description="Helical" evidence="13">
    <location>
        <begin position="66"/>
        <end position="86"/>
    </location>
</feature>
<evidence type="ECO:0000256" key="13">
    <source>
        <dbReference type="SAM" id="Phobius"/>
    </source>
</evidence>
<dbReference type="EMBL" id="CACRSL010000003">
    <property type="protein sequence ID" value="VYT04322.1"/>
    <property type="molecule type" value="Genomic_DNA"/>
</dbReference>
<gene>
    <name evidence="15" type="primary">clsA_1</name>
    <name evidence="15" type="ORF">AULFYP135_01409</name>
</gene>
<protein>
    <recommendedName>
        <fullName evidence="12">Cardiolipin synthase</fullName>
        <ecNumber evidence="12">2.7.8.-</ecNumber>
    </recommendedName>
</protein>
<dbReference type="NCBIfam" id="TIGR04265">
    <property type="entry name" value="bac_cardiolipin"/>
    <property type="match status" value="1"/>
</dbReference>
<evidence type="ECO:0000313" key="15">
    <source>
        <dbReference type="EMBL" id="VYT04322.1"/>
    </source>
</evidence>
<dbReference type="AlphaFoldDB" id="A0A6N2TI24"/>
<keyword evidence="10" id="KW-0594">Phospholipid biosynthesis</keyword>
<dbReference type="SUPFAM" id="SSF56024">
    <property type="entry name" value="Phospholipase D/nuclease"/>
    <property type="match status" value="2"/>
</dbReference>
<keyword evidence="3" id="KW-0444">Lipid biosynthesis</keyword>
<dbReference type="Pfam" id="PF13396">
    <property type="entry name" value="PLDc_N"/>
    <property type="match status" value="1"/>
</dbReference>
<dbReference type="Pfam" id="PF13091">
    <property type="entry name" value="PLDc_2"/>
    <property type="match status" value="2"/>
</dbReference>
<evidence type="ECO:0000256" key="10">
    <source>
        <dbReference type="ARBA" id="ARBA00023209"/>
    </source>
</evidence>
<sequence length="509" mass="57856">MKKLLRFLTSRVVLVTLLIALQLGLLSYVVLYLSVHALPVYVLTQCISLLLVVWVVSREDNPSYKLAWVITILALPIFGGLFYLIFGSKRLSRALKKRVVEFNCTTAGQIQVDSGVAGELEEASPSLGVQARYLKNGSGFPVWKNTLADYYPLGEDFWPALLLALQSAQRFILLEYFILQEGEMWNSVLNILREKAAQGVEVLLLYDDVGCIQTLPPGYDQTLKELGLQVTVFNPYRPHLNMVMNYRDHRKICVVDGNIGFCGGINLADEYINAFEKHGHWKDTAVRLEGDGVWNLTLMFLSLWQFSNPQEQRDFSQYVPTHSCTAAAGFVQPFGDSPLDSMNISENAYLQMISRANDYVYITTPYLILDNEMFTALSTAAQSGVDVRILTPHIPDKWFVHELTRSYYQSLLRCGVKIYEYTPGFIHAKMFVSDDCCAIVGTANMDYRSFYLHFECGVAFFYSPVVADVRRDIETTLEKCKIVTYEEIQMTPLPRRIFRAILKIFAPLM</sequence>
<evidence type="ECO:0000256" key="11">
    <source>
        <dbReference type="ARBA" id="ARBA00023264"/>
    </source>
</evidence>
<accession>A0A6N2TI24</accession>
<feature type="domain" description="PLD phosphodiesterase" evidence="14">
    <location>
        <begin position="422"/>
        <end position="449"/>
    </location>
</feature>
<comment type="subcellular location">
    <subcellularLocation>
        <location evidence="1">Cell membrane</location>
        <topology evidence="1">Multi-pass membrane protein</topology>
    </subcellularLocation>
</comment>